<protein>
    <submittedName>
        <fullName evidence="4">GNAT family acetyltransferase</fullName>
    </submittedName>
</protein>
<dbReference type="Proteomes" id="UP000006334">
    <property type="component" value="Unassembled WGS sequence"/>
</dbReference>
<dbReference type="STRING" id="1127673.GLIP_3694"/>
<accession>K6YYN1</accession>
<keyword evidence="5" id="KW-1185">Reference proteome</keyword>
<feature type="domain" description="N-acetyltransferase" evidence="3">
    <location>
        <begin position="1"/>
        <end position="152"/>
    </location>
</feature>
<keyword evidence="1 4" id="KW-0808">Transferase</keyword>
<dbReference type="RefSeq" id="WP_008846107.1">
    <property type="nucleotide sequence ID" value="NZ_BAEN01000068.1"/>
</dbReference>
<proteinExistence type="predicted"/>
<dbReference type="AlphaFoldDB" id="K6YYN1"/>
<reference evidence="4 5" key="1">
    <citation type="journal article" date="2017" name="Antonie Van Leeuwenhoek">
        <title>Rhizobium rhizosphaerae sp. nov., a novel species isolated from rice rhizosphere.</title>
        <authorList>
            <person name="Zhao J.J."/>
            <person name="Zhang J."/>
            <person name="Zhang R.J."/>
            <person name="Zhang C.W."/>
            <person name="Yin H.Q."/>
            <person name="Zhang X.X."/>
        </authorList>
    </citation>
    <scope>NUCLEOTIDE SEQUENCE [LARGE SCALE GENOMIC DNA]</scope>
    <source>
        <strain evidence="4 5">E3</strain>
    </source>
</reference>
<dbReference type="SUPFAM" id="SSF55729">
    <property type="entry name" value="Acyl-CoA N-acyltransferases (Nat)"/>
    <property type="match status" value="1"/>
</dbReference>
<name>K6YYN1_9ALTE</name>
<dbReference type="EMBL" id="BAEN01000068">
    <property type="protein sequence ID" value="GAC16305.1"/>
    <property type="molecule type" value="Genomic_DNA"/>
</dbReference>
<evidence type="ECO:0000256" key="1">
    <source>
        <dbReference type="ARBA" id="ARBA00022679"/>
    </source>
</evidence>
<dbReference type="InterPro" id="IPR016181">
    <property type="entry name" value="Acyl_CoA_acyltransferase"/>
</dbReference>
<dbReference type="PROSITE" id="PS51186">
    <property type="entry name" value="GNAT"/>
    <property type="match status" value="1"/>
</dbReference>
<dbReference type="InterPro" id="IPR000182">
    <property type="entry name" value="GNAT_dom"/>
</dbReference>
<dbReference type="GO" id="GO:0016747">
    <property type="term" value="F:acyltransferase activity, transferring groups other than amino-acyl groups"/>
    <property type="evidence" value="ECO:0007669"/>
    <property type="project" value="InterPro"/>
</dbReference>
<gene>
    <name evidence="4" type="ORF">GLIP_3694</name>
</gene>
<keyword evidence="2" id="KW-0012">Acyltransferase</keyword>
<dbReference type="InterPro" id="IPR050832">
    <property type="entry name" value="Bact_Acetyltransf"/>
</dbReference>
<evidence type="ECO:0000313" key="5">
    <source>
        <dbReference type="Proteomes" id="UP000006334"/>
    </source>
</evidence>
<dbReference type="eggNOG" id="COG0456">
    <property type="taxonomic scope" value="Bacteria"/>
</dbReference>
<dbReference type="Pfam" id="PF00583">
    <property type="entry name" value="Acetyltransf_1"/>
    <property type="match status" value="1"/>
</dbReference>
<evidence type="ECO:0000256" key="2">
    <source>
        <dbReference type="ARBA" id="ARBA00023315"/>
    </source>
</evidence>
<dbReference type="PANTHER" id="PTHR43877:SF5">
    <property type="entry name" value="BLL8307 PROTEIN"/>
    <property type="match status" value="1"/>
</dbReference>
<evidence type="ECO:0000259" key="3">
    <source>
        <dbReference type="PROSITE" id="PS51186"/>
    </source>
</evidence>
<dbReference type="CDD" id="cd04301">
    <property type="entry name" value="NAT_SF"/>
    <property type="match status" value="1"/>
</dbReference>
<dbReference type="OrthoDB" id="9803233at2"/>
<comment type="caution">
    <text evidence="4">The sequence shown here is derived from an EMBL/GenBank/DDBJ whole genome shotgun (WGS) entry which is preliminary data.</text>
</comment>
<evidence type="ECO:0000313" key="4">
    <source>
        <dbReference type="EMBL" id="GAC16305.1"/>
    </source>
</evidence>
<organism evidence="4 5">
    <name type="scientific">Aliiglaciecola lipolytica E3</name>
    <dbReference type="NCBI Taxonomy" id="1127673"/>
    <lineage>
        <taxon>Bacteria</taxon>
        <taxon>Pseudomonadati</taxon>
        <taxon>Pseudomonadota</taxon>
        <taxon>Gammaproteobacteria</taxon>
        <taxon>Alteromonadales</taxon>
        <taxon>Alteromonadaceae</taxon>
        <taxon>Aliiglaciecola</taxon>
    </lineage>
</organism>
<sequence length="153" mass="17786">MQLRIEQPLCHQVLTLLKEHHREMFEHSPPESVHALDESKFNAKDITFWSLWKDNELAGCGALKELNNEHGEIKSMRTSAGFLRQGVAKRMLEHLIDEAKLRGYRQLSLETGTMQFFAPARQLYQNKGFRQCTPFADYIEDPHSVCMTLKIQQ</sequence>
<dbReference type="Gene3D" id="3.40.630.30">
    <property type="match status" value="1"/>
</dbReference>
<dbReference type="PANTHER" id="PTHR43877">
    <property type="entry name" value="AMINOALKYLPHOSPHONATE N-ACETYLTRANSFERASE-RELATED-RELATED"/>
    <property type="match status" value="1"/>
</dbReference>